<dbReference type="AlphaFoldDB" id="A0A645D9T3"/>
<dbReference type="InterPro" id="IPR029069">
    <property type="entry name" value="HotDog_dom_sf"/>
</dbReference>
<feature type="domain" description="MaoC-like" evidence="1">
    <location>
        <begin position="6"/>
        <end position="102"/>
    </location>
</feature>
<comment type="caution">
    <text evidence="2">The sequence shown here is derived from an EMBL/GenBank/DDBJ whole genome shotgun (WGS) entry which is preliminary data.</text>
</comment>
<dbReference type="SUPFAM" id="SSF54637">
    <property type="entry name" value="Thioesterase/thiol ester dehydrase-isomerase"/>
    <property type="match status" value="1"/>
</dbReference>
<dbReference type="GO" id="GO:0006633">
    <property type="term" value="P:fatty acid biosynthetic process"/>
    <property type="evidence" value="ECO:0007669"/>
    <property type="project" value="InterPro"/>
</dbReference>
<dbReference type="EMBL" id="VSSQ01033707">
    <property type="protein sequence ID" value="MPM85382.1"/>
    <property type="molecule type" value="Genomic_DNA"/>
</dbReference>
<accession>A0A645D9T3</accession>
<dbReference type="GO" id="GO:0004312">
    <property type="term" value="F:fatty acid synthase activity"/>
    <property type="evidence" value="ECO:0007669"/>
    <property type="project" value="InterPro"/>
</dbReference>
<dbReference type="GO" id="GO:0005835">
    <property type="term" value="C:fatty acid synthase complex"/>
    <property type="evidence" value="ECO:0007669"/>
    <property type="project" value="InterPro"/>
</dbReference>
<dbReference type="InterPro" id="IPR003965">
    <property type="entry name" value="Fatty_acid_synthase"/>
</dbReference>
<protein>
    <submittedName>
        <fullName evidence="2">(R)-specific enoyl-CoA hydratase</fullName>
        <ecNumber evidence="2">4.2.1.119</ecNumber>
    </submittedName>
</protein>
<dbReference type="Gene3D" id="3.10.129.10">
    <property type="entry name" value="Hotdog Thioesterase"/>
    <property type="match status" value="1"/>
</dbReference>
<dbReference type="GO" id="GO:0019171">
    <property type="term" value="F:(3R)-hydroxyacyl-[acyl-carrier-protein] dehydratase activity"/>
    <property type="evidence" value="ECO:0007669"/>
    <property type="project" value="TreeGrafter"/>
</dbReference>
<dbReference type="GO" id="GO:0005739">
    <property type="term" value="C:mitochondrion"/>
    <property type="evidence" value="ECO:0007669"/>
    <property type="project" value="TreeGrafter"/>
</dbReference>
<reference evidence="2" key="1">
    <citation type="submission" date="2019-08" db="EMBL/GenBank/DDBJ databases">
        <authorList>
            <person name="Kucharzyk K."/>
            <person name="Murdoch R.W."/>
            <person name="Higgins S."/>
            <person name="Loffler F."/>
        </authorList>
    </citation>
    <scope>NUCLEOTIDE SEQUENCE</scope>
</reference>
<gene>
    <name evidence="2" type="primary">phaJ_12</name>
    <name evidence="2" type="ORF">SDC9_132462</name>
</gene>
<proteinExistence type="predicted"/>
<dbReference type="PRINTS" id="PR01483">
    <property type="entry name" value="FASYNTHASE"/>
</dbReference>
<sequence length="134" mass="15138">MIKIGDKYTHELTYKQTDVNTFAQITGDNNPIHLDAEFAAKTPFKRPIVHGFYSASVFSMVFGTKFPGEGTIYMYQDMKFLAPVFVEELYKAKFEVMEVNTEKHVGVIKCILEDSSGKIVIEGTAKLKNNAQFV</sequence>
<organism evidence="2">
    <name type="scientific">bioreactor metagenome</name>
    <dbReference type="NCBI Taxonomy" id="1076179"/>
    <lineage>
        <taxon>unclassified sequences</taxon>
        <taxon>metagenomes</taxon>
        <taxon>ecological metagenomes</taxon>
    </lineage>
</organism>
<dbReference type="GO" id="GO:0018812">
    <property type="term" value="F:3-hydroxyacyl-CoA dehydratase activity"/>
    <property type="evidence" value="ECO:0007669"/>
    <property type="project" value="UniProtKB-EC"/>
</dbReference>
<dbReference type="CDD" id="cd03449">
    <property type="entry name" value="R_hydratase"/>
    <property type="match status" value="1"/>
</dbReference>
<dbReference type="InterPro" id="IPR002539">
    <property type="entry name" value="MaoC-like_dom"/>
</dbReference>
<evidence type="ECO:0000259" key="1">
    <source>
        <dbReference type="Pfam" id="PF01575"/>
    </source>
</evidence>
<evidence type="ECO:0000313" key="2">
    <source>
        <dbReference type="EMBL" id="MPM85382.1"/>
    </source>
</evidence>
<dbReference type="Pfam" id="PF01575">
    <property type="entry name" value="MaoC_dehydratas"/>
    <property type="match status" value="1"/>
</dbReference>
<dbReference type="PANTHER" id="PTHR43437:SF3">
    <property type="entry name" value="HYDROXYACYL-THIOESTER DEHYDRATASE TYPE 2, MITOCHONDRIAL"/>
    <property type="match status" value="1"/>
</dbReference>
<dbReference type="PANTHER" id="PTHR43437">
    <property type="entry name" value="HYDROXYACYL-THIOESTER DEHYDRATASE TYPE 2, MITOCHONDRIAL-RELATED"/>
    <property type="match status" value="1"/>
</dbReference>
<keyword evidence="2" id="KW-0456">Lyase</keyword>
<dbReference type="InterPro" id="IPR050965">
    <property type="entry name" value="UPF0336/Enoyl-CoA_hydratase"/>
</dbReference>
<dbReference type="EC" id="4.2.1.119" evidence="2"/>
<name>A0A645D9T3_9ZZZZ</name>